<evidence type="ECO:0000313" key="3">
    <source>
        <dbReference type="Proteomes" id="UP000753802"/>
    </source>
</evidence>
<evidence type="ECO:0000313" key="2">
    <source>
        <dbReference type="EMBL" id="NCI50539.1"/>
    </source>
</evidence>
<dbReference type="RefSeq" id="WP_161818858.1">
    <property type="nucleotide sequence ID" value="NZ_JAACJS010000015.1"/>
</dbReference>
<dbReference type="Proteomes" id="UP000753802">
    <property type="component" value="Unassembled WGS sequence"/>
</dbReference>
<name>A0ABW9ZWD5_9BACT</name>
<feature type="domain" description="FAD dependent oxidoreductase" evidence="1">
    <location>
        <begin position="30"/>
        <end position="383"/>
    </location>
</feature>
<dbReference type="EMBL" id="JAACJS010000015">
    <property type="protein sequence ID" value="NCI50539.1"/>
    <property type="molecule type" value="Genomic_DNA"/>
</dbReference>
<accession>A0ABW9ZWD5</accession>
<reference evidence="2 3" key="1">
    <citation type="submission" date="2020-01" db="EMBL/GenBank/DDBJ databases">
        <title>Genome analysis.</title>
        <authorList>
            <person name="Wu S."/>
            <person name="Wang G."/>
        </authorList>
    </citation>
    <scope>NUCLEOTIDE SEQUENCE [LARGE SCALE GENOMIC DNA]</scope>
    <source>
        <strain evidence="2 3">SYL130</strain>
    </source>
</reference>
<dbReference type="Gene3D" id="3.50.50.60">
    <property type="entry name" value="FAD/NAD(P)-binding domain"/>
    <property type="match status" value="1"/>
</dbReference>
<proteinExistence type="predicted"/>
<protein>
    <submittedName>
        <fullName evidence="2">FAD-binding oxidoreductase</fullName>
    </submittedName>
</protein>
<dbReference type="InterPro" id="IPR036188">
    <property type="entry name" value="FAD/NAD-bd_sf"/>
</dbReference>
<comment type="caution">
    <text evidence="2">The sequence shown here is derived from an EMBL/GenBank/DDBJ whole genome shotgun (WGS) entry which is preliminary data.</text>
</comment>
<dbReference type="Gene3D" id="3.30.9.10">
    <property type="entry name" value="D-Amino Acid Oxidase, subunit A, domain 2"/>
    <property type="match status" value="1"/>
</dbReference>
<evidence type="ECO:0000259" key="1">
    <source>
        <dbReference type="Pfam" id="PF01266"/>
    </source>
</evidence>
<dbReference type="PANTHER" id="PTHR13847:SF201">
    <property type="entry name" value="PUTATIBE OXIDOREDUCTASE"/>
    <property type="match status" value="1"/>
</dbReference>
<dbReference type="Pfam" id="PF01266">
    <property type="entry name" value="DAO"/>
    <property type="match status" value="1"/>
</dbReference>
<gene>
    <name evidence="2" type="ORF">GWC95_11435</name>
</gene>
<dbReference type="SUPFAM" id="SSF51905">
    <property type="entry name" value="FAD/NAD(P)-binding domain"/>
    <property type="match status" value="1"/>
</dbReference>
<sequence length="401" mass="44844">MNLSSGYPFDLIRNGIPYDYPRLASDRVTDVVVLGGGISGALISYYLQKAGIASLLLDGRTIGLGSTCASTSLLQYEIDTPLYRLSSMIGKKKAERCYHLSAAAIDSLENICGETHFKDFHKSDSIYFAATRKDMSLLKREYEARSAAGFAVNWMDEEELRKAYGLKAPAAIRSTQAAQTNAYMLTHALHRFNIKKGMEVFDRTPVVKIDHTRKGVSLVTSEGFRIRCKKLVYATGYESVKYIEEKIVKLSATYAVASEQFNNPNFPWQNRTVFWNTSDPYFYMRLTEDNRILTGGRDERFTSDRKRDEMIAEKARGLARDFNHCFPSIPFKKEFSWTGIFGSTKDGLPYIGSYNKLPNALFALGFGGNGITFSVMAAELVSALLAGKKSRDAGLFAFGRL</sequence>
<dbReference type="InterPro" id="IPR006076">
    <property type="entry name" value="FAD-dep_OxRdtase"/>
</dbReference>
<organism evidence="2 3">
    <name type="scientific">Sediminibacterium roseum</name>
    <dbReference type="NCBI Taxonomy" id="1978412"/>
    <lineage>
        <taxon>Bacteria</taxon>
        <taxon>Pseudomonadati</taxon>
        <taxon>Bacteroidota</taxon>
        <taxon>Chitinophagia</taxon>
        <taxon>Chitinophagales</taxon>
        <taxon>Chitinophagaceae</taxon>
        <taxon>Sediminibacterium</taxon>
    </lineage>
</organism>
<dbReference type="PANTHER" id="PTHR13847">
    <property type="entry name" value="SARCOSINE DEHYDROGENASE-RELATED"/>
    <property type="match status" value="1"/>
</dbReference>
<keyword evidence="3" id="KW-1185">Reference proteome</keyword>